<name>A0A077P7H6_XENBV</name>
<dbReference type="HOGENOM" id="CLU_3335001_0_0_6"/>
<sequence>MNTTINLFFLYKTYIYIICEQYEQLYIKVFLFLKKYIY</sequence>
<evidence type="ECO:0000313" key="2">
    <source>
        <dbReference type="Proteomes" id="UP000028483"/>
    </source>
</evidence>
<evidence type="ECO:0000313" key="1">
    <source>
        <dbReference type="EMBL" id="CDH06488.1"/>
    </source>
</evidence>
<gene>
    <name evidence="1" type="ORF">XBO1_2290025</name>
</gene>
<dbReference type="EMBL" id="CBSX010000145">
    <property type="protein sequence ID" value="CDH06488.1"/>
    <property type="molecule type" value="Genomic_DNA"/>
</dbReference>
<organism evidence="1 2">
    <name type="scientific">Xenorhabdus bovienii str. oregonense</name>
    <dbReference type="NCBI Taxonomy" id="1398202"/>
    <lineage>
        <taxon>Bacteria</taxon>
        <taxon>Pseudomonadati</taxon>
        <taxon>Pseudomonadota</taxon>
        <taxon>Gammaproteobacteria</taxon>
        <taxon>Enterobacterales</taxon>
        <taxon>Morganellaceae</taxon>
        <taxon>Xenorhabdus</taxon>
    </lineage>
</organism>
<comment type="caution">
    <text evidence="1">The sequence shown here is derived from an EMBL/GenBank/DDBJ whole genome shotgun (WGS) entry which is preliminary data.</text>
</comment>
<proteinExistence type="predicted"/>
<reference evidence="1" key="1">
    <citation type="submission" date="2013-07" db="EMBL/GenBank/DDBJ databases">
        <title>Sub-species coevolution in mutualistic symbiosis.</title>
        <authorList>
            <person name="Murfin K."/>
            <person name="Klassen J."/>
            <person name="Lee M."/>
            <person name="Forst S."/>
            <person name="Stock P."/>
            <person name="Goodrich-Blair H."/>
        </authorList>
    </citation>
    <scope>NUCLEOTIDE SEQUENCE [LARGE SCALE GENOMIC DNA]</scope>
    <source>
        <strain evidence="1">Oregonense</strain>
    </source>
</reference>
<dbReference type="AlphaFoldDB" id="A0A077P7H6"/>
<protein>
    <submittedName>
        <fullName evidence="1">Uncharacterized protein</fullName>
    </submittedName>
</protein>
<accession>A0A077P7H6</accession>
<dbReference type="Proteomes" id="UP000028483">
    <property type="component" value="Unassembled WGS sequence"/>
</dbReference>